<keyword evidence="3" id="KW-1185">Reference proteome</keyword>
<evidence type="ECO:0000259" key="1">
    <source>
        <dbReference type="PROSITE" id="PS50995"/>
    </source>
</evidence>
<gene>
    <name evidence="2" type="ORF">GBA65_01155</name>
</gene>
<proteinExistence type="predicted"/>
<dbReference type="Pfam" id="PF12802">
    <property type="entry name" value="MarR_2"/>
    <property type="match status" value="1"/>
</dbReference>
<dbReference type="PANTHER" id="PTHR33164">
    <property type="entry name" value="TRANSCRIPTIONAL REGULATOR, MARR FAMILY"/>
    <property type="match status" value="1"/>
</dbReference>
<dbReference type="SMART" id="SM00347">
    <property type="entry name" value="HTH_MARR"/>
    <property type="match status" value="1"/>
</dbReference>
<dbReference type="PROSITE" id="PS50995">
    <property type="entry name" value="HTH_MARR_2"/>
    <property type="match status" value="1"/>
</dbReference>
<dbReference type="EMBL" id="CP045121">
    <property type="protein sequence ID" value="QIN77346.1"/>
    <property type="molecule type" value="Genomic_DNA"/>
</dbReference>
<dbReference type="PANTHER" id="PTHR33164:SF43">
    <property type="entry name" value="HTH-TYPE TRANSCRIPTIONAL REPRESSOR YETL"/>
    <property type="match status" value="1"/>
</dbReference>
<reference evidence="2 3" key="1">
    <citation type="submission" date="2019-10" db="EMBL/GenBank/DDBJ databases">
        <title>Rubrobacter sp nov SCSIO 52915 isolated from a deep-sea sediment in the South China Sea.</title>
        <authorList>
            <person name="Chen R.W."/>
        </authorList>
    </citation>
    <scope>NUCLEOTIDE SEQUENCE [LARGE SCALE GENOMIC DNA]</scope>
    <source>
        <strain evidence="2 3">SCSIO 52915</strain>
    </source>
</reference>
<dbReference type="GO" id="GO:0003700">
    <property type="term" value="F:DNA-binding transcription factor activity"/>
    <property type="evidence" value="ECO:0007669"/>
    <property type="project" value="InterPro"/>
</dbReference>
<dbReference type="Gene3D" id="1.10.10.10">
    <property type="entry name" value="Winged helix-like DNA-binding domain superfamily/Winged helix DNA-binding domain"/>
    <property type="match status" value="1"/>
</dbReference>
<dbReference type="CDD" id="cd00090">
    <property type="entry name" value="HTH_ARSR"/>
    <property type="match status" value="1"/>
</dbReference>
<dbReference type="InterPro" id="IPR036390">
    <property type="entry name" value="WH_DNA-bd_sf"/>
</dbReference>
<dbReference type="SUPFAM" id="SSF46785">
    <property type="entry name" value="Winged helix' DNA-binding domain"/>
    <property type="match status" value="1"/>
</dbReference>
<dbReference type="Proteomes" id="UP000502706">
    <property type="component" value="Chromosome"/>
</dbReference>
<dbReference type="InterPro" id="IPR000835">
    <property type="entry name" value="HTH_MarR-typ"/>
</dbReference>
<dbReference type="InterPro" id="IPR039422">
    <property type="entry name" value="MarR/SlyA-like"/>
</dbReference>
<organism evidence="2 3">
    <name type="scientific">Rubrobacter marinus</name>
    <dbReference type="NCBI Taxonomy" id="2653852"/>
    <lineage>
        <taxon>Bacteria</taxon>
        <taxon>Bacillati</taxon>
        <taxon>Actinomycetota</taxon>
        <taxon>Rubrobacteria</taxon>
        <taxon>Rubrobacterales</taxon>
        <taxon>Rubrobacteraceae</taxon>
        <taxon>Rubrobacter</taxon>
    </lineage>
</organism>
<name>A0A6G8PTQ7_9ACTN</name>
<dbReference type="GO" id="GO:0006950">
    <property type="term" value="P:response to stress"/>
    <property type="evidence" value="ECO:0007669"/>
    <property type="project" value="TreeGrafter"/>
</dbReference>
<dbReference type="InterPro" id="IPR036388">
    <property type="entry name" value="WH-like_DNA-bd_sf"/>
</dbReference>
<accession>A0A6G8PTQ7</accession>
<feature type="domain" description="HTH marR-type" evidence="1">
    <location>
        <begin position="7"/>
        <end position="147"/>
    </location>
</feature>
<dbReference type="InterPro" id="IPR011991">
    <property type="entry name" value="ArsR-like_HTH"/>
</dbReference>
<sequence length="162" mass="17844">MDRERLVDEVLMLLPVLARGLGRPDPSEVGELARRGIPVDATLSPGHVQVLIALGRGPHSIGRLAEAVGVTPPAASQLVDRLSEHGMVERRPDPADRRVVLVDYVPGMQDIARRMMEGRGRKLGEVLGRMTEDEVRAFLKGLRLLVESFEGAHGEEKHESHR</sequence>
<evidence type="ECO:0000313" key="2">
    <source>
        <dbReference type="EMBL" id="QIN77346.1"/>
    </source>
</evidence>
<dbReference type="KEGG" id="rmar:GBA65_01155"/>
<dbReference type="RefSeq" id="WP_166395023.1">
    <property type="nucleotide sequence ID" value="NZ_CP045121.1"/>
</dbReference>
<protein>
    <submittedName>
        <fullName evidence="2">MarR family transcriptional regulator</fullName>
    </submittedName>
</protein>
<evidence type="ECO:0000313" key="3">
    <source>
        <dbReference type="Proteomes" id="UP000502706"/>
    </source>
</evidence>
<dbReference type="AlphaFoldDB" id="A0A6G8PTQ7"/>